<keyword evidence="2" id="KW-1185">Reference proteome</keyword>
<sequence>HFLHDRRVCWLFCGKVLRVIELKDELHVFLL</sequence>
<name>R0JVC7_ANAPL</name>
<evidence type="ECO:0000313" key="1">
    <source>
        <dbReference type="EMBL" id="EOB01481.1"/>
    </source>
</evidence>
<organism evidence="1 2">
    <name type="scientific">Anas platyrhynchos</name>
    <name type="common">Mallard</name>
    <name type="synonym">Anas boschas</name>
    <dbReference type="NCBI Taxonomy" id="8839"/>
    <lineage>
        <taxon>Eukaryota</taxon>
        <taxon>Metazoa</taxon>
        <taxon>Chordata</taxon>
        <taxon>Craniata</taxon>
        <taxon>Vertebrata</taxon>
        <taxon>Euteleostomi</taxon>
        <taxon>Archelosauria</taxon>
        <taxon>Archosauria</taxon>
        <taxon>Dinosauria</taxon>
        <taxon>Saurischia</taxon>
        <taxon>Theropoda</taxon>
        <taxon>Coelurosauria</taxon>
        <taxon>Aves</taxon>
        <taxon>Neognathae</taxon>
        <taxon>Galloanserae</taxon>
        <taxon>Anseriformes</taxon>
        <taxon>Anatidae</taxon>
        <taxon>Anatinae</taxon>
        <taxon>Anas</taxon>
    </lineage>
</organism>
<dbReference type="AlphaFoldDB" id="R0JVC7"/>
<reference evidence="2" key="1">
    <citation type="journal article" date="2013" name="Nat. Genet.">
        <title>The duck genome and transcriptome provide insight into an avian influenza virus reservoir species.</title>
        <authorList>
            <person name="Huang Y."/>
            <person name="Li Y."/>
            <person name="Burt D.W."/>
            <person name="Chen H."/>
            <person name="Zhang Y."/>
            <person name="Qian W."/>
            <person name="Kim H."/>
            <person name="Gan S."/>
            <person name="Zhao Y."/>
            <person name="Li J."/>
            <person name="Yi K."/>
            <person name="Feng H."/>
            <person name="Zhu P."/>
            <person name="Li B."/>
            <person name="Liu Q."/>
            <person name="Fairley S."/>
            <person name="Magor K.E."/>
            <person name="Du Z."/>
            <person name="Hu X."/>
            <person name="Goodman L."/>
            <person name="Tafer H."/>
            <person name="Vignal A."/>
            <person name="Lee T."/>
            <person name="Kim K.W."/>
            <person name="Sheng Z."/>
            <person name="An Y."/>
            <person name="Searle S."/>
            <person name="Herrero J."/>
            <person name="Groenen M.A."/>
            <person name="Crooijmans R.P."/>
            <person name="Faraut T."/>
            <person name="Cai Q."/>
            <person name="Webster R.G."/>
            <person name="Aldridge J.R."/>
            <person name="Warren W.C."/>
            <person name="Bartschat S."/>
            <person name="Kehr S."/>
            <person name="Marz M."/>
            <person name="Stadler P.F."/>
            <person name="Smith J."/>
            <person name="Kraus R.H."/>
            <person name="Zhao Y."/>
            <person name="Ren L."/>
            <person name="Fei J."/>
            <person name="Morisson M."/>
            <person name="Kaiser P."/>
            <person name="Griffin D.K."/>
            <person name="Rao M."/>
            <person name="Pitel F."/>
            <person name="Wang J."/>
            <person name="Li N."/>
        </authorList>
    </citation>
    <scope>NUCLEOTIDE SEQUENCE [LARGE SCALE GENOMIC DNA]</scope>
</reference>
<gene>
    <name evidence="1" type="ORF">Anapl_13788</name>
</gene>
<dbReference type="Proteomes" id="UP000296049">
    <property type="component" value="Unassembled WGS sequence"/>
</dbReference>
<proteinExistence type="predicted"/>
<feature type="non-terminal residue" evidence="1">
    <location>
        <position position="1"/>
    </location>
</feature>
<evidence type="ECO:0000313" key="2">
    <source>
        <dbReference type="Proteomes" id="UP000296049"/>
    </source>
</evidence>
<protein>
    <submittedName>
        <fullName evidence="1">Uncharacterized protein</fullName>
    </submittedName>
</protein>
<dbReference type="EMBL" id="KB743087">
    <property type="protein sequence ID" value="EOB01481.1"/>
    <property type="molecule type" value="Genomic_DNA"/>
</dbReference>
<accession>R0JVC7</accession>
<feature type="non-terminal residue" evidence="1">
    <location>
        <position position="31"/>
    </location>
</feature>